<keyword evidence="5" id="KW-1185">Reference proteome</keyword>
<dbReference type="InterPro" id="IPR004328">
    <property type="entry name" value="BRO1_dom"/>
</dbReference>
<dbReference type="AlphaFoldDB" id="A0A1X2HEG7"/>
<dbReference type="PANTHER" id="PTHR40463:SF1">
    <property type="entry name" value="PH-RESPONSE REGULATOR PROTEIN PALC"/>
    <property type="match status" value="1"/>
</dbReference>
<dbReference type="Pfam" id="PF03097">
    <property type="entry name" value="BRO1"/>
    <property type="match status" value="1"/>
</dbReference>
<protein>
    <recommendedName>
        <fullName evidence="2">pH-response regulator protein palC</fullName>
    </recommendedName>
</protein>
<dbReference type="InParanoid" id="A0A1X2HEG7"/>
<dbReference type="InterPro" id="IPR037505">
    <property type="entry name" value="pH-resp_palC"/>
</dbReference>
<organism evidence="4 5">
    <name type="scientific">Syncephalastrum racemosum</name>
    <name type="common">Filamentous fungus</name>
    <dbReference type="NCBI Taxonomy" id="13706"/>
    <lineage>
        <taxon>Eukaryota</taxon>
        <taxon>Fungi</taxon>
        <taxon>Fungi incertae sedis</taxon>
        <taxon>Mucoromycota</taxon>
        <taxon>Mucoromycotina</taxon>
        <taxon>Mucoromycetes</taxon>
        <taxon>Mucorales</taxon>
        <taxon>Syncephalastraceae</taxon>
        <taxon>Syncephalastrum</taxon>
    </lineage>
</organism>
<feature type="domain" description="BRO1" evidence="3">
    <location>
        <begin position="3"/>
        <end position="359"/>
    </location>
</feature>
<dbReference type="PROSITE" id="PS51180">
    <property type="entry name" value="BRO1"/>
    <property type="match status" value="1"/>
</dbReference>
<dbReference type="Gene3D" id="1.25.40.280">
    <property type="entry name" value="alix/aip1 like domains"/>
    <property type="match status" value="1"/>
</dbReference>
<dbReference type="STRING" id="13706.A0A1X2HEG7"/>
<comment type="caution">
    <text evidence="4">The sequence shown here is derived from an EMBL/GenBank/DDBJ whole genome shotgun (WGS) entry which is preliminary data.</text>
</comment>
<name>A0A1X2HEG7_SYNRA</name>
<evidence type="ECO:0000256" key="1">
    <source>
        <dbReference type="ARBA" id="ARBA00010997"/>
    </source>
</evidence>
<evidence type="ECO:0000313" key="5">
    <source>
        <dbReference type="Proteomes" id="UP000242180"/>
    </source>
</evidence>
<evidence type="ECO:0000259" key="3">
    <source>
        <dbReference type="PROSITE" id="PS51180"/>
    </source>
</evidence>
<dbReference type="EMBL" id="MCGN01000004">
    <property type="protein sequence ID" value="ORY97317.1"/>
    <property type="molecule type" value="Genomic_DNA"/>
</dbReference>
<dbReference type="Proteomes" id="UP000242180">
    <property type="component" value="Unassembled WGS sequence"/>
</dbReference>
<comment type="similarity">
    <text evidence="1">Belongs to the palC family.</text>
</comment>
<gene>
    <name evidence="4" type="ORF">BCR43DRAFT_504278</name>
</gene>
<evidence type="ECO:0000256" key="2">
    <source>
        <dbReference type="ARBA" id="ARBA00022193"/>
    </source>
</evidence>
<dbReference type="OMA" id="PNDKEWM"/>
<dbReference type="PANTHER" id="PTHR40463">
    <property type="entry name" value="PH-RESPONSE REGULATOR PROTEIN PALC"/>
    <property type="match status" value="1"/>
</dbReference>
<accession>A0A1X2HEG7</accession>
<dbReference type="GO" id="GO:0071467">
    <property type="term" value="P:cellular response to pH"/>
    <property type="evidence" value="ECO:0007669"/>
    <property type="project" value="InterPro"/>
</dbReference>
<dbReference type="SMART" id="SM01041">
    <property type="entry name" value="BRO1"/>
    <property type="match status" value="1"/>
</dbReference>
<sequence length="398" mass="43882">MSYTYSLPTTGTLSFVDVLEDVGPYSSEISDTTAQRGRVRTVLKSLKKEAADARDYRNIMNTLEEYLPYLVSVINCLGTGALCLKKDLETSWRSTLSDHIIHTGSNAPRIVGSDIHYELIFVLMTYAYSCSNQSQDILRMVVPENAATVYNKAADALNTAASIFHYVAYEVIPKWPNASEPRPVETMKDLPVALSKQWGRGRMALADAQAIAINKALLSGNISKALVAKLYIGVAGQYEMAHGLISSISGAQEVSSDLKKYLFDGVQFYKAMAKKYLALDANDNQKLGEAVGFLRECKTDLRAIQHGSLSKVRKSAVASRAVKEEETVSELLQKFSMLNDTVGYQPVPSRQDLQRMIPSGRGVLEMKRFQLPLPCFGPTNHNVADSDSPSYARSGAYY</sequence>
<dbReference type="OrthoDB" id="10266451at2759"/>
<reference evidence="4 5" key="1">
    <citation type="submission" date="2016-07" db="EMBL/GenBank/DDBJ databases">
        <title>Pervasive Adenine N6-methylation of Active Genes in Fungi.</title>
        <authorList>
            <consortium name="DOE Joint Genome Institute"/>
            <person name="Mondo S.J."/>
            <person name="Dannebaum R.O."/>
            <person name="Kuo R.C."/>
            <person name="Labutti K."/>
            <person name="Haridas S."/>
            <person name="Kuo A."/>
            <person name="Salamov A."/>
            <person name="Ahrendt S.R."/>
            <person name="Lipzen A."/>
            <person name="Sullivan W."/>
            <person name="Andreopoulos W.B."/>
            <person name="Clum A."/>
            <person name="Lindquist E."/>
            <person name="Daum C."/>
            <person name="Ramamoorthy G.K."/>
            <person name="Gryganskyi A."/>
            <person name="Culley D."/>
            <person name="Magnuson J.K."/>
            <person name="James T.Y."/>
            <person name="O'Malley M.A."/>
            <person name="Stajich J.E."/>
            <person name="Spatafora J.W."/>
            <person name="Visel A."/>
            <person name="Grigoriev I.V."/>
        </authorList>
    </citation>
    <scope>NUCLEOTIDE SEQUENCE [LARGE SCALE GENOMIC DNA]</scope>
    <source>
        <strain evidence="4 5">NRRL 2496</strain>
    </source>
</reference>
<dbReference type="InterPro" id="IPR038499">
    <property type="entry name" value="BRO1_sf"/>
</dbReference>
<dbReference type="GO" id="GO:0005886">
    <property type="term" value="C:plasma membrane"/>
    <property type="evidence" value="ECO:0007669"/>
    <property type="project" value="TreeGrafter"/>
</dbReference>
<proteinExistence type="inferred from homology"/>
<evidence type="ECO:0000313" key="4">
    <source>
        <dbReference type="EMBL" id="ORY97317.1"/>
    </source>
</evidence>